<evidence type="ECO:0000313" key="2">
    <source>
        <dbReference type="Proteomes" id="UP001056374"/>
    </source>
</evidence>
<dbReference type="EMBL" id="CP099468">
    <property type="protein sequence ID" value="USQ87912.1"/>
    <property type="molecule type" value="Genomic_DNA"/>
</dbReference>
<proteinExistence type="predicted"/>
<organism evidence="1 2">
    <name type="scientific">Streptomyces phaeoluteigriseus</name>
    <dbReference type="NCBI Taxonomy" id="114686"/>
    <lineage>
        <taxon>Bacteria</taxon>
        <taxon>Bacillati</taxon>
        <taxon>Actinomycetota</taxon>
        <taxon>Actinomycetes</taxon>
        <taxon>Kitasatosporales</taxon>
        <taxon>Streptomycetaceae</taxon>
        <taxon>Streptomyces</taxon>
        <taxon>Streptomyces aurantiacus group</taxon>
    </lineage>
</organism>
<protein>
    <submittedName>
        <fullName evidence="1">Uncharacterized protein</fullName>
    </submittedName>
</protein>
<dbReference type="RefSeq" id="WP_252554051.1">
    <property type="nucleotide sequence ID" value="NZ_CP099468.1"/>
</dbReference>
<gene>
    <name evidence="1" type="ORF">NFX46_31785</name>
</gene>
<dbReference type="InterPro" id="IPR054383">
    <property type="entry name" value="PspAB-like"/>
</dbReference>
<name>A0ABY4ZHY4_9ACTN</name>
<sequence>MPDRAAARAGQRRDSPLELQVRAALGEDVRTDERLGRRFPLWGAP</sequence>
<accession>A0ABY4ZHY4</accession>
<dbReference type="Pfam" id="PF22742">
    <property type="entry name" value="PspAB"/>
    <property type="match status" value="1"/>
</dbReference>
<reference evidence="1" key="1">
    <citation type="submission" date="2022-06" db="EMBL/GenBank/DDBJ databases">
        <title>Complete genome sequence of soil microorganisms Streptomyces sp. Qhu-M197 isolated from Alpine meadows habitats on the Tibetan Plateau.</title>
        <authorList>
            <person name="Zhang B."/>
            <person name="Xiang X."/>
            <person name="Fan J."/>
        </authorList>
    </citation>
    <scope>NUCLEOTIDE SEQUENCE</scope>
    <source>
        <strain evidence="1">Qhu-M197</strain>
    </source>
</reference>
<evidence type="ECO:0000313" key="1">
    <source>
        <dbReference type="EMBL" id="USQ87912.1"/>
    </source>
</evidence>
<keyword evidence="2" id="KW-1185">Reference proteome</keyword>
<dbReference type="Proteomes" id="UP001056374">
    <property type="component" value="Chromosome"/>
</dbReference>